<dbReference type="PANTHER" id="PTHR31634:SF2">
    <property type="entry name" value="BLOC-1-RELATED COMPLEX SUBUNIT 5"/>
    <property type="match status" value="1"/>
</dbReference>
<organism evidence="8 9">
    <name type="scientific">Lingula anatina</name>
    <name type="common">Brachiopod</name>
    <name type="synonym">Lingula unguis</name>
    <dbReference type="NCBI Taxonomy" id="7574"/>
    <lineage>
        <taxon>Eukaryota</taxon>
        <taxon>Metazoa</taxon>
        <taxon>Spiralia</taxon>
        <taxon>Lophotrochozoa</taxon>
        <taxon>Brachiopoda</taxon>
        <taxon>Linguliformea</taxon>
        <taxon>Lingulata</taxon>
        <taxon>Lingulida</taxon>
        <taxon>Linguloidea</taxon>
        <taxon>Lingulidae</taxon>
        <taxon>Lingula</taxon>
    </lineage>
</organism>
<accession>A0A1S3H013</accession>
<keyword evidence="8" id="KW-1185">Reference proteome</keyword>
<evidence type="ECO:0000313" key="8">
    <source>
        <dbReference type="Proteomes" id="UP000085678"/>
    </source>
</evidence>
<dbReference type="RefSeq" id="XP_013379465.1">
    <property type="nucleotide sequence ID" value="XM_013524011.1"/>
</dbReference>
<dbReference type="OMA" id="EGRPHDP"/>
<dbReference type="AlphaFoldDB" id="A0A1S3H013"/>
<dbReference type="KEGG" id="lak:106150966"/>
<comment type="similarity">
    <text evidence="2">Belongs to the BORCS5 family.</text>
</comment>
<dbReference type="GO" id="GO:0098574">
    <property type="term" value="C:cytoplasmic side of lysosomal membrane"/>
    <property type="evidence" value="ECO:0007669"/>
    <property type="project" value="TreeGrafter"/>
</dbReference>
<evidence type="ECO:0000256" key="6">
    <source>
        <dbReference type="ARBA" id="ARBA00023288"/>
    </source>
</evidence>
<dbReference type="GO" id="GO:0030672">
    <property type="term" value="C:synaptic vesicle membrane"/>
    <property type="evidence" value="ECO:0007669"/>
    <property type="project" value="TreeGrafter"/>
</dbReference>
<feature type="compositionally biased region" description="Gly residues" evidence="7">
    <location>
        <begin position="58"/>
        <end position="74"/>
    </location>
</feature>
<evidence type="ECO:0000256" key="5">
    <source>
        <dbReference type="ARBA" id="ARBA00023228"/>
    </source>
</evidence>
<dbReference type="GeneID" id="106150966"/>
<dbReference type="GO" id="GO:1903744">
    <property type="term" value="P:positive regulation of anterograde synaptic vesicle transport"/>
    <property type="evidence" value="ECO:0007669"/>
    <property type="project" value="TreeGrafter"/>
</dbReference>
<evidence type="ECO:0000256" key="7">
    <source>
        <dbReference type="SAM" id="MobiDB-lite"/>
    </source>
</evidence>
<keyword evidence="6" id="KW-0449">Lipoprotein</keyword>
<dbReference type="OrthoDB" id="10035640at2759"/>
<dbReference type="GO" id="GO:0099078">
    <property type="term" value="C:BORC complex"/>
    <property type="evidence" value="ECO:0007669"/>
    <property type="project" value="TreeGrafter"/>
</dbReference>
<feature type="region of interest" description="Disordered" evidence="7">
    <location>
        <begin position="1"/>
        <end position="78"/>
    </location>
</feature>
<dbReference type="FunCoup" id="A0A1S3H013">
    <property type="interactions" value="458"/>
</dbReference>
<dbReference type="Pfam" id="PF10158">
    <property type="entry name" value="LOH1CR12"/>
    <property type="match status" value="1"/>
</dbReference>
<reference evidence="9" key="1">
    <citation type="submission" date="2025-08" db="UniProtKB">
        <authorList>
            <consortium name="RefSeq"/>
        </authorList>
    </citation>
    <scope>IDENTIFICATION</scope>
    <source>
        <tissue evidence="9">Gonads</tissue>
    </source>
</reference>
<dbReference type="Proteomes" id="UP000085678">
    <property type="component" value="Unplaced"/>
</dbReference>
<evidence type="ECO:0000313" key="9">
    <source>
        <dbReference type="RefSeq" id="XP_013379465.1"/>
    </source>
</evidence>
<evidence type="ECO:0000256" key="2">
    <source>
        <dbReference type="ARBA" id="ARBA00010235"/>
    </source>
</evidence>
<protein>
    <recommendedName>
        <fullName evidence="3">BLOC-1-related complex subunit 5</fullName>
    </recommendedName>
</protein>
<keyword evidence="5" id="KW-0458">Lysosome</keyword>
<gene>
    <name evidence="9" type="primary">LOC106150966</name>
</gene>
<proteinExistence type="inferred from homology"/>
<dbReference type="PANTHER" id="PTHR31634">
    <property type="entry name" value="BLOC-1-RELATED COMPLEX SUBUNIT 5"/>
    <property type="match status" value="1"/>
</dbReference>
<sequence>MGGEQSSPVSGPAGSQLKSQRDEDIPYTSYSISKPIDDAPKQSPKLRSKSAGSAESTEGGGTAATSGGGSGGGGPKHDIVVVAEGVSQKPGIDPELIKLQTIPMFLPVIRGSLNIPNIKETELGDKLDYGPVLELCLRYQEHLKQCAEAVAFDQNALSVRIKEIDFAIRTIMGIVTERQKKYAKYAEQLQKVHEMTTTLTRIKSSVEYTLSQMEQLNKLLPPEEQLEPFTISPSHSVN</sequence>
<dbReference type="STRING" id="7574.A0A1S3H013"/>
<dbReference type="GO" id="GO:0032418">
    <property type="term" value="P:lysosome localization"/>
    <property type="evidence" value="ECO:0007669"/>
    <property type="project" value="InterPro"/>
</dbReference>
<evidence type="ECO:0000256" key="1">
    <source>
        <dbReference type="ARBA" id="ARBA00004122"/>
    </source>
</evidence>
<dbReference type="CDD" id="cd22789">
    <property type="entry name" value="BORCS5-like"/>
    <property type="match status" value="1"/>
</dbReference>
<dbReference type="InterPro" id="IPR018780">
    <property type="entry name" value="TBORCS5"/>
</dbReference>
<evidence type="ECO:0000256" key="3">
    <source>
        <dbReference type="ARBA" id="ARBA00022300"/>
    </source>
</evidence>
<keyword evidence="4" id="KW-0472">Membrane</keyword>
<evidence type="ECO:0000256" key="4">
    <source>
        <dbReference type="ARBA" id="ARBA00023136"/>
    </source>
</evidence>
<name>A0A1S3H013_LINAN</name>
<dbReference type="InParanoid" id="A0A1S3H013"/>
<dbReference type="GO" id="GO:0072384">
    <property type="term" value="P:organelle transport along microtubule"/>
    <property type="evidence" value="ECO:0007669"/>
    <property type="project" value="TreeGrafter"/>
</dbReference>
<comment type="subcellular location">
    <subcellularLocation>
        <location evidence="1">Lysosome membrane</location>
        <topology evidence="1">Lipid-anchor</topology>
        <orientation evidence="1">Cytoplasmic side</orientation>
    </subcellularLocation>
</comment>